<accession>A0ABU1I588</accession>
<keyword evidence="3" id="KW-0288">FMN</keyword>
<keyword evidence="6" id="KW-0560">Oxidoreductase</keyword>
<evidence type="ECO:0000256" key="5">
    <source>
        <dbReference type="ARBA" id="ARBA00022723"/>
    </source>
</evidence>
<dbReference type="PROSITE" id="PS51085">
    <property type="entry name" value="2FE2S_FER_2"/>
    <property type="match status" value="1"/>
</dbReference>
<dbReference type="InterPro" id="IPR054582">
    <property type="entry name" value="DmmA-like_N"/>
</dbReference>
<keyword evidence="2" id="KW-0285">Flavoprotein</keyword>
<comment type="caution">
    <text evidence="11">The sequence shown here is derived from an EMBL/GenBank/DDBJ whole genome shotgun (WGS) entry which is preliminary data.</text>
</comment>
<dbReference type="InterPro" id="IPR050415">
    <property type="entry name" value="MRET"/>
</dbReference>
<sequence length="324" mass="34170">MSAAALLQLRVAGKRAAAQDIVELTLQALPGQSLPAFDAGAHLDLHLPGGLVRPYSLSNDPAERDRYVLGVLRSAQSRGGSAAVHEQLQVGQTVATSAPRNHFPLQATPAQKLLLAGGIGITPLLSMARQLAREKRPFRLHYAGRSRERMAFADVLDAAPLAGSTQLHVASDGGAPDLCALLDAQPPGTELYVCGPLGFMDAAFDAATARGWDRSRLHRELFGASAAPASSANPADRPFEIEIASTGQVVFVPAGCSAAKALQEAGLALYTSCEQGVCGTCLTRVTAGQPDHRDQYLTPEEQAANYQFLPCCSRSLSPRLVIDL</sequence>
<feature type="domain" description="2Fe-2S ferredoxin-type" evidence="9">
    <location>
        <begin position="239"/>
        <end position="324"/>
    </location>
</feature>
<dbReference type="SUPFAM" id="SSF63380">
    <property type="entry name" value="Riboflavin synthase domain-like"/>
    <property type="match status" value="1"/>
</dbReference>
<dbReference type="InterPro" id="IPR036010">
    <property type="entry name" value="2Fe-2S_ferredoxin-like_sf"/>
</dbReference>
<reference evidence="11 12" key="1">
    <citation type="submission" date="2023-08" db="EMBL/GenBank/DDBJ databases">
        <title>Functional and genomic diversity of the sorghum phyllosphere microbiome.</title>
        <authorList>
            <person name="Shade A."/>
        </authorList>
    </citation>
    <scope>NUCLEOTIDE SEQUENCE [LARGE SCALE GENOMIC DNA]</scope>
    <source>
        <strain evidence="11 12">SORGH_AS_0335</strain>
    </source>
</reference>
<name>A0ABU1I588_9BURK</name>
<evidence type="ECO:0000259" key="10">
    <source>
        <dbReference type="PROSITE" id="PS51384"/>
    </source>
</evidence>
<dbReference type="InterPro" id="IPR017927">
    <property type="entry name" value="FAD-bd_FR_type"/>
</dbReference>
<evidence type="ECO:0000256" key="8">
    <source>
        <dbReference type="ARBA" id="ARBA00023014"/>
    </source>
</evidence>
<evidence type="ECO:0000256" key="2">
    <source>
        <dbReference type="ARBA" id="ARBA00022630"/>
    </source>
</evidence>
<dbReference type="SUPFAM" id="SSF54292">
    <property type="entry name" value="2Fe-2S ferredoxin-like"/>
    <property type="match status" value="1"/>
</dbReference>
<keyword evidence="4" id="KW-0001">2Fe-2S</keyword>
<evidence type="ECO:0000313" key="12">
    <source>
        <dbReference type="Proteomes" id="UP001267710"/>
    </source>
</evidence>
<dbReference type="PROSITE" id="PS51384">
    <property type="entry name" value="FAD_FR"/>
    <property type="match status" value="1"/>
</dbReference>
<dbReference type="InterPro" id="IPR039261">
    <property type="entry name" value="FNR_nucleotide-bd"/>
</dbReference>
<feature type="domain" description="FAD-binding FR-type" evidence="10">
    <location>
        <begin position="4"/>
        <end position="106"/>
    </location>
</feature>
<dbReference type="CDD" id="cd00207">
    <property type="entry name" value="fer2"/>
    <property type="match status" value="1"/>
</dbReference>
<comment type="cofactor">
    <cofactor evidence="1">
        <name>FMN</name>
        <dbReference type="ChEBI" id="CHEBI:58210"/>
    </cofactor>
</comment>
<keyword evidence="7" id="KW-0408">Iron</keyword>
<evidence type="ECO:0000256" key="4">
    <source>
        <dbReference type="ARBA" id="ARBA00022714"/>
    </source>
</evidence>
<dbReference type="PRINTS" id="PR00409">
    <property type="entry name" value="PHDIOXRDTASE"/>
</dbReference>
<dbReference type="Pfam" id="PF22290">
    <property type="entry name" value="DmmA-like_N"/>
    <property type="match status" value="1"/>
</dbReference>
<proteinExistence type="predicted"/>
<dbReference type="PANTHER" id="PTHR47354:SF1">
    <property type="entry name" value="CARNITINE MONOOXYGENASE REDUCTASE SUBUNIT"/>
    <property type="match status" value="1"/>
</dbReference>
<organism evidence="11 12">
    <name type="scientific">Paracidovorax wautersii</name>
    <dbReference type="NCBI Taxonomy" id="1177982"/>
    <lineage>
        <taxon>Bacteria</taxon>
        <taxon>Pseudomonadati</taxon>
        <taxon>Pseudomonadota</taxon>
        <taxon>Betaproteobacteria</taxon>
        <taxon>Burkholderiales</taxon>
        <taxon>Comamonadaceae</taxon>
        <taxon>Paracidovorax</taxon>
    </lineage>
</organism>
<dbReference type="Gene3D" id="2.40.30.10">
    <property type="entry name" value="Translation factors"/>
    <property type="match status" value="1"/>
</dbReference>
<keyword evidence="8" id="KW-0411">Iron-sulfur</keyword>
<evidence type="ECO:0000256" key="7">
    <source>
        <dbReference type="ARBA" id="ARBA00023004"/>
    </source>
</evidence>
<evidence type="ECO:0000259" key="9">
    <source>
        <dbReference type="PROSITE" id="PS51085"/>
    </source>
</evidence>
<gene>
    <name evidence="11" type="ORF">QE399_000073</name>
</gene>
<dbReference type="PANTHER" id="PTHR47354">
    <property type="entry name" value="NADH OXIDOREDUCTASE HCR"/>
    <property type="match status" value="1"/>
</dbReference>
<dbReference type="Gene3D" id="3.10.20.30">
    <property type="match status" value="1"/>
</dbReference>
<dbReference type="Pfam" id="PF00111">
    <property type="entry name" value="Fer2"/>
    <property type="match status" value="1"/>
</dbReference>
<keyword evidence="12" id="KW-1185">Reference proteome</keyword>
<dbReference type="InterPro" id="IPR017938">
    <property type="entry name" value="Riboflavin_synthase-like_b-brl"/>
</dbReference>
<evidence type="ECO:0000313" key="11">
    <source>
        <dbReference type="EMBL" id="MDR6212384.1"/>
    </source>
</evidence>
<evidence type="ECO:0000256" key="1">
    <source>
        <dbReference type="ARBA" id="ARBA00001917"/>
    </source>
</evidence>
<dbReference type="Gene3D" id="3.40.50.80">
    <property type="entry name" value="Nucleotide-binding domain of ferredoxin-NADP reductase (FNR) module"/>
    <property type="match status" value="1"/>
</dbReference>
<dbReference type="PROSITE" id="PS00197">
    <property type="entry name" value="2FE2S_FER_1"/>
    <property type="match status" value="1"/>
</dbReference>
<dbReference type="EMBL" id="JAVIZX010000001">
    <property type="protein sequence ID" value="MDR6212384.1"/>
    <property type="molecule type" value="Genomic_DNA"/>
</dbReference>
<dbReference type="SUPFAM" id="SSF52343">
    <property type="entry name" value="Ferredoxin reductase-like, C-terminal NADP-linked domain"/>
    <property type="match status" value="1"/>
</dbReference>
<protein>
    <submittedName>
        <fullName evidence="11">Vanillate O-demethylase ferredoxin subunit</fullName>
    </submittedName>
</protein>
<evidence type="ECO:0000256" key="3">
    <source>
        <dbReference type="ARBA" id="ARBA00022643"/>
    </source>
</evidence>
<dbReference type="CDD" id="cd06185">
    <property type="entry name" value="PDR_like"/>
    <property type="match status" value="1"/>
</dbReference>
<evidence type="ECO:0000256" key="6">
    <source>
        <dbReference type="ARBA" id="ARBA00023002"/>
    </source>
</evidence>
<dbReference type="InterPro" id="IPR012675">
    <property type="entry name" value="Beta-grasp_dom_sf"/>
</dbReference>
<keyword evidence="5" id="KW-0479">Metal-binding</keyword>
<dbReference type="InterPro" id="IPR001041">
    <property type="entry name" value="2Fe-2S_ferredoxin-type"/>
</dbReference>
<dbReference type="RefSeq" id="WP_309825291.1">
    <property type="nucleotide sequence ID" value="NZ_JAVIZX010000001.1"/>
</dbReference>
<dbReference type="InterPro" id="IPR006058">
    <property type="entry name" value="2Fe2S_fd_BS"/>
</dbReference>
<dbReference type="Proteomes" id="UP001267710">
    <property type="component" value="Unassembled WGS sequence"/>
</dbReference>